<dbReference type="InterPro" id="IPR045851">
    <property type="entry name" value="AMP-bd_C_sf"/>
</dbReference>
<feature type="region of interest" description="Disordered" evidence="20">
    <location>
        <begin position="589"/>
        <end position="608"/>
    </location>
</feature>
<protein>
    <recommendedName>
        <fullName evidence="18">Very long-chain fatty acid transport protein</fullName>
    </recommendedName>
    <alternativeName>
        <fullName evidence="19">Very-long-chain acyl-CoA synthetase</fullName>
    </alternativeName>
</protein>
<evidence type="ECO:0000256" key="10">
    <source>
        <dbReference type="ARBA" id="ARBA00022741"/>
    </source>
</evidence>
<dbReference type="GO" id="GO:0005524">
    <property type="term" value="F:ATP binding"/>
    <property type="evidence" value="ECO:0007669"/>
    <property type="project" value="UniProtKB-KW"/>
</dbReference>
<dbReference type="InterPro" id="IPR000873">
    <property type="entry name" value="AMP-dep_synth/lig_dom"/>
</dbReference>
<comment type="similarity">
    <text evidence="4">Belongs to the ATP-dependent AMP-binding enzyme family.</text>
</comment>
<evidence type="ECO:0000256" key="8">
    <source>
        <dbReference type="ARBA" id="ARBA00022677"/>
    </source>
</evidence>
<dbReference type="GO" id="GO:0044539">
    <property type="term" value="P:long-chain fatty acid import into cell"/>
    <property type="evidence" value="ECO:0007669"/>
    <property type="project" value="TreeGrafter"/>
</dbReference>
<feature type="non-terminal residue" evidence="22">
    <location>
        <position position="645"/>
    </location>
</feature>
<evidence type="ECO:0000313" key="23">
    <source>
        <dbReference type="Proteomes" id="UP000799640"/>
    </source>
</evidence>
<feature type="domain" description="AMP-dependent synthetase/ligase" evidence="21">
    <location>
        <begin position="68"/>
        <end position="390"/>
    </location>
</feature>
<keyword evidence="10" id="KW-0547">Nucleotide-binding</keyword>
<evidence type="ECO:0000256" key="19">
    <source>
        <dbReference type="ARBA" id="ARBA00078285"/>
    </source>
</evidence>
<evidence type="ECO:0000256" key="11">
    <source>
        <dbReference type="ARBA" id="ARBA00022840"/>
    </source>
</evidence>
<keyword evidence="14" id="KW-0472">Membrane</keyword>
<dbReference type="AlphaFoldDB" id="A0A6G1I3T2"/>
<keyword evidence="5" id="KW-0813">Transport</keyword>
<evidence type="ECO:0000256" key="14">
    <source>
        <dbReference type="ARBA" id="ARBA00023136"/>
    </source>
</evidence>
<comment type="catalytic activity">
    <reaction evidence="16">
        <text>a very long-chain fatty acid + ATP + CoA = a very long-chain fatty acyl-CoA + AMP + diphosphate</text>
        <dbReference type="Rhea" id="RHEA:54536"/>
        <dbReference type="ChEBI" id="CHEBI:30616"/>
        <dbReference type="ChEBI" id="CHEBI:33019"/>
        <dbReference type="ChEBI" id="CHEBI:57287"/>
        <dbReference type="ChEBI" id="CHEBI:58950"/>
        <dbReference type="ChEBI" id="CHEBI:138261"/>
        <dbReference type="ChEBI" id="CHEBI:456215"/>
    </reaction>
</comment>
<dbReference type="PROSITE" id="PS00455">
    <property type="entry name" value="AMP_BINDING"/>
    <property type="match status" value="1"/>
</dbReference>
<keyword evidence="9" id="KW-0812">Transmembrane</keyword>
<evidence type="ECO:0000256" key="2">
    <source>
        <dbReference type="ARBA" id="ARBA00004585"/>
    </source>
</evidence>
<proteinExistence type="inferred from homology"/>
<dbReference type="FunFam" id="3.40.50.12780:FF:000019">
    <property type="entry name" value="Long-chain fatty acid transporter"/>
    <property type="match status" value="1"/>
</dbReference>
<dbReference type="GO" id="GO:0005778">
    <property type="term" value="C:peroxisomal membrane"/>
    <property type="evidence" value="ECO:0007669"/>
    <property type="project" value="UniProtKB-SubCell"/>
</dbReference>
<keyword evidence="11" id="KW-0067">ATP-binding</keyword>
<keyword evidence="7" id="KW-0436">Ligase</keyword>
<dbReference type="InterPro" id="IPR042099">
    <property type="entry name" value="ANL_N_sf"/>
</dbReference>
<keyword evidence="8" id="KW-0551">Lipid droplet</keyword>
<dbReference type="SUPFAM" id="SSF56801">
    <property type="entry name" value="Acetyl-CoA synthetase-like"/>
    <property type="match status" value="1"/>
</dbReference>
<evidence type="ECO:0000313" key="22">
    <source>
        <dbReference type="EMBL" id="KAF2402729.1"/>
    </source>
</evidence>
<keyword evidence="23" id="KW-1185">Reference proteome</keyword>
<keyword evidence="6" id="KW-1003">Cell membrane</keyword>
<evidence type="ECO:0000256" key="5">
    <source>
        <dbReference type="ARBA" id="ARBA00022448"/>
    </source>
</evidence>
<evidence type="ECO:0000256" key="16">
    <source>
        <dbReference type="ARBA" id="ARBA00051585"/>
    </source>
</evidence>
<dbReference type="OrthoDB" id="10253869at2759"/>
<dbReference type="Proteomes" id="UP000799640">
    <property type="component" value="Unassembled WGS sequence"/>
</dbReference>
<evidence type="ECO:0000256" key="12">
    <source>
        <dbReference type="ARBA" id="ARBA00022989"/>
    </source>
</evidence>
<dbReference type="Pfam" id="PF00501">
    <property type="entry name" value="AMP-binding"/>
    <property type="match status" value="1"/>
</dbReference>
<dbReference type="Gene3D" id="3.30.300.30">
    <property type="match status" value="1"/>
</dbReference>
<dbReference type="Gene3D" id="3.40.50.12780">
    <property type="entry name" value="N-terminal domain of ligase-like"/>
    <property type="match status" value="1"/>
</dbReference>
<evidence type="ECO:0000259" key="21">
    <source>
        <dbReference type="Pfam" id="PF00501"/>
    </source>
</evidence>
<keyword evidence="13" id="KW-0445">Lipid transport</keyword>
<reference evidence="22" key="1">
    <citation type="journal article" date="2020" name="Stud. Mycol.">
        <title>101 Dothideomycetes genomes: a test case for predicting lifestyles and emergence of pathogens.</title>
        <authorList>
            <person name="Haridas S."/>
            <person name="Albert R."/>
            <person name="Binder M."/>
            <person name="Bloem J."/>
            <person name="Labutti K."/>
            <person name="Salamov A."/>
            <person name="Andreopoulos B."/>
            <person name="Baker S."/>
            <person name="Barry K."/>
            <person name="Bills G."/>
            <person name="Bluhm B."/>
            <person name="Cannon C."/>
            <person name="Castanera R."/>
            <person name="Culley D."/>
            <person name="Daum C."/>
            <person name="Ezra D."/>
            <person name="Gonzalez J."/>
            <person name="Henrissat B."/>
            <person name="Kuo A."/>
            <person name="Liang C."/>
            <person name="Lipzen A."/>
            <person name="Lutzoni F."/>
            <person name="Magnuson J."/>
            <person name="Mondo S."/>
            <person name="Nolan M."/>
            <person name="Ohm R."/>
            <person name="Pangilinan J."/>
            <person name="Park H.-J."/>
            <person name="Ramirez L."/>
            <person name="Alfaro M."/>
            <person name="Sun H."/>
            <person name="Tritt A."/>
            <person name="Yoshinaga Y."/>
            <person name="Zwiers L.-H."/>
            <person name="Turgeon B."/>
            <person name="Goodwin S."/>
            <person name="Spatafora J."/>
            <person name="Crous P."/>
            <person name="Grigoriev I."/>
        </authorList>
    </citation>
    <scope>NUCLEOTIDE SEQUENCE</scope>
    <source>
        <strain evidence="22">CBS 262.69</strain>
    </source>
</reference>
<dbReference type="GO" id="GO:0004467">
    <property type="term" value="F:long-chain fatty acid-CoA ligase activity"/>
    <property type="evidence" value="ECO:0007669"/>
    <property type="project" value="TreeGrafter"/>
</dbReference>
<name>A0A6G1I3T2_9PEZI</name>
<dbReference type="GO" id="GO:0005324">
    <property type="term" value="F:long-chain fatty acid transmembrane transporter activity"/>
    <property type="evidence" value="ECO:0007669"/>
    <property type="project" value="TreeGrafter"/>
</dbReference>
<dbReference type="PANTHER" id="PTHR43107:SF15">
    <property type="entry name" value="FATTY ACID TRANSPORT PROTEIN 3, ISOFORM A"/>
    <property type="match status" value="1"/>
</dbReference>
<keyword evidence="15" id="KW-0576">Peroxisome</keyword>
<dbReference type="GO" id="GO:0009898">
    <property type="term" value="C:cytoplasmic side of plasma membrane"/>
    <property type="evidence" value="ECO:0007669"/>
    <property type="project" value="TreeGrafter"/>
</dbReference>
<gene>
    <name evidence="22" type="ORF">EJ06DRAFT_489272</name>
</gene>
<comment type="subcellular location">
    <subcellularLocation>
        <location evidence="3">Cell membrane</location>
        <topology evidence="3">Multi-pass membrane protein</topology>
    </subcellularLocation>
    <subcellularLocation>
        <location evidence="1">Lipid droplet</location>
    </subcellularLocation>
    <subcellularLocation>
        <location evidence="2">Peroxisome membrane</location>
        <topology evidence="2">Multi-pass membrane protein</topology>
    </subcellularLocation>
</comment>
<accession>A0A6G1I3T2</accession>
<keyword evidence="12" id="KW-1133">Transmembrane helix</keyword>
<sequence>MPAPAVPLTLALPAATALWKYLDARYALRADASMLSVFLRTTLAGVFLEKKDRVSAFYTLEKWATDPKTADKDFLLFAGKSWSYKAAYEQALKHGAWVGKRFGIKKNEVVAMDFVNSETFLWTWFGLWAIGAKPAFVNYNLADRPLLHCIRTSGARVVLVDTQVKDKYSGETLSALSDPAFRTDGGGVEVALFTPEVKAEIAGTPPTRAPDAARSGQLGKDMAILIYTSGTTGLPKPAVVSWAKAALAPSFVAGWMPIRADDIMYTCMPLYHSSAALLACMSVVQAGATFSLGARFHRSTFWDDVRATHATIIQYVGETCRYLLSAPESPLDKQHSVRVAFGNGLRPDVWPRFKSRFNIDTIAEFYAATEGPAAMWNKSRNEFTAGAVGRSGLIASTLLGKSSVVVRLDYEANTPLRDPKTGLCIRCPLGEPGELLYKLDEKDIEKAYQGYYHNTGATKSKIVRGVLAPNDAYFSTGDILRKDSDGRWFFLDRIGDTFRWKSENVSTAEVSEVLGRVSGVAEANVYGVSIPGHDGRAGCAAIILNEGVEKDGAVPEAQLAALAQGALAGLPRYAVPVFLRIMREETVEAGHRTGTNKQQKHHLREEGVDPTRVPDAVYWLPPGEKVYRRFGAEEWSGLGGGRVKL</sequence>
<evidence type="ECO:0000256" key="18">
    <source>
        <dbReference type="ARBA" id="ARBA00068795"/>
    </source>
</evidence>
<organism evidence="22 23">
    <name type="scientific">Trichodelitschia bisporula</name>
    <dbReference type="NCBI Taxonomy" id="703511"/>
    <lineage>
        <taxon>Eukaryota</taxon>
        <taxon>Fungi</taxon>
        <taxon>Dikarya</taxon>
        <taxon>Ascomycota</taxon>
        <taxon>Pezizomycotina</taxon>
        <taxon>Dothideomycetes</taxon>
        <taxon>Dothideomycetes incertae sedis</taxon>
        <taxon>Phaeotrichales</taxon>
        <taxon>Phaeotrichaceae</taxon>
        <taxon>Trichodelitschia</taxon>
    </lineage>
</organism>
<evidence type="ECO:0000256" key="3">
    <source>
        <dbReference type="ARBA" id="ARBA00004651"/>
    </source>
</evidence>
<evidence type="ECO:0000256" key="6">
    <source>
        <dbReference type="ARBA" id="ARBA00022475"/>
    </source>
</evidence>
<evidence type="ECO:0000256" key="17">
    <source>
        <dbReference type="ARBA" id="ARBA00060276"/>
    </source>
</evidence>
<comment type="function">
    <text evidence="17">Acyl-CoA synthetase required for both the import of long chain fatty acids (LCFAs) (C14-C18) and the activation very long chain fatty acids (VLCFAs) (C20-C26) by esterification of the fatty acids into metabolically active CoA-thioesters for subsequent degradation or incorporation into phospholipids. The transport and fatty acyl-CoA synthetase activities are genetically separable and are thus independent activities. Esterifies VLCFAs in the peroxisome matrix. The VLCFAs are actively transported into peroxisomes by a PXA1-PXA2 heterodimeric transporter in the peroxisomal membrane.</text>
</comment>
<evidence type="ECO:0000256" key="9">
    <source>
        <dbReference type="ARBA" id="ARBA00022692"/>
    </source>
</evidence>
<evidence type="ECO:0000256" key="20">
    <source>
        <dbReference type="SAM" id="MobiDB-lite"/>
    </source>
</evidence>
<evidence type="ECO:0000256" key="7">
    <source>
        <dbReference type="ARBA" id="ARBA00022598"/>
    </source>
</evidence>
<evidence type="ECO:0000256" key="1">
    <source>
        <dbReference type="ARBA" id="ARBA00004502"/>
    </source>
</evidence>
<dbReference type="EMBL" id="ML996690">
    <property type="protein sequence ID" value="KAF2402729.1"/>
    <property type="molecule type" value="Genomic_DNA"/>
</dbReference>
<evidence type="ECO:0000256" key="13">
    <source>
        <dbReference type="ARBA" id="ARBA00023055"/>
    </source>
</evidence>
<dbReference type="InterPro" id="IPR020845">
    <property type="entry name" value="AMP-binding_CS"/>
</dbReference>
<evidence type="ECO:0000256" key="15">
    <source>
        <dbReference type="ARBA" id="ARBA00023140"/>
    </source>
</evidence>
<dbReference type="PANTHER" id="PTHR43107">
    <property type="entry name" value="LONG-CHAIN FATTY ACID TRANSPORT PROTEIN"/>
    <property type="match status" value="1"/>
</dbReference>
<dbReference type="GO" id="GO:0005811">
    <property type="term" value="C:lipid droplet"/>
    <property type="evidence" value="ECO:0007669"/>
    <property type="project" value="UniProtKB-SubCell"/>
</dbReference>
<evidence type="ECO:0000256" key="4">
    <source>
        <dbReference type="ARBA" id="ARBA00006432"/>
    </source>
</evidence>